<keyword evidence="3" id="KW-1185">Reference proteome</keyword>
<keyword evidence="1" id="KW-0812">Transmembrane</keyword>
<evidence type="ECO:0000313" key="3">
    <source>
        <dbReference type="Proteomes" id="UP001146351"/>
    </source>
</evidence>
<evidence type="ECO:0000313" key="2">
    <source>
        <dbReference type="EMBL" id="KAJ5156541.1"/>
    </source>
</evidence>
<organism evidence="2 3">
    <name type="scientific">Penicillium capsulatum</name>
    <dbReference type="NCBI Taxonomy" id="69766"/>
    <lineage>
        <taxon>Eukaryota</taxon>
        <taxon>Fungi</taxon>
        <taxon>Dikarya</taxon>
        <taxon>Ascomycota</taxon>
        <taxon>Pezizomycotina</taxon>
        <taxon>Eurotiomycetes</taxon>
        <taxon>Eurotiomycetidae</taxon>
        <taxon>Eurotiales</taxon>
        <taxon>Aspergillaceae</taxon>
        <taxon>Penicillium</taxon>
    </lineage>
</organism>
<dbReference type="EMBL" id="JAPQKO010000006">
    <property type="protein sequence ID" value="KAJ5156541.1"/>
    <property type="molecule type" value="Genomic_DNA"/>
</dbReference>
<comment type="caution">
    <text evidence="2">The sequence shown here is derived from an EMBL/GenBank/DDBJ whole genome shotgun (WGS) entry which is preliminary data.</text>
</comment>
<dbReference type="AlphaFoldDB" id="A0A9W9HSC3"/>
<gene>
    <name evidence="2" type="ORF">N7492_009344</name>
</gene>
<name>A0A9W9HSC3_9EURO</name>
<feature type="transmembrane region" description="Helical" evidence="1">
    <location>
        <begin position="31"/>
        <end position="51"/>
    </location>
</feature>
<dbReference type="Proteomes" id="UP001146351">
    <property type="component" value="Unassembled WGS sequence"/>
</dbReference>
<sequence length="145" mass="15527">MASVSPVSSKDGGQRSELRVGCRGVGVKGGYISGVGGFILIVVILASYPLISQWIRVWWREAGQERGEGQWRADAMTSSVTPGASGVGVDPIHFGKRRFSKESDGPITGWRSTPLSSGTFVRVACDQTVFRFTGDLDSLDSLVFA</sequence>
<keyword evidence="1" id="KW-0472">Membrane</keyword>
<protein>
    <submittedName>
        <fullName evidence="2">Uncharacterized protein</fullName>
    </submittedName>
</protein>
<accession>A0A9W9HSC3</accession>
<reference evidence="2" key="2">
    <citation type="journal article" date="2023" name="IMA Fungus">
        <title>Comparative genomic study of the Penicillium genus elucidates a diverse pangenome and 15 lateral gene transfer events.</title>
        <authorList>
            <person name="Petersen C."/>
            <person name="Sorensen T."/>
            <person name="Nielsen M.R."/>
            <person name="Sondergaard T.E."/>
            <person name="Sorensen J.L."/>
            <person name="Fitzpatrick D.A."/>
            <person name="Frisvad J.C."/>
            <person name="Nielsen K.L."/>
        </authorList>
    </citation>
    <scope>NUCLEOTIDE SEQUENCE</scope>
    <source>
        <strain evidence="2">IBT 21917</strain>
    </source>
</reference>
<keyword evidence="1" id="KW-1133">Transmembrane helix</keyword>
<reference evidence="2" key="1">
    <citation type="submission" date="2022-11" db="EMBL/GenBank/DDBJ databases">
        <authorList>
            <person name="Petersen C."/>
        </authorList>
    </citation>
    <scope>NUCLEOTIDE SEQUENCE</scope>
    <source>
        <strain evidence="2">IBT 21917</strain>
    </source>
</reference>
<proteinExistence type="predicted"/>
<evidence type="ECO:0000256" key="1">
    <source>
        <dbReference type="SAM" id="Phobius"/>
    </source>
</evidence>